<gene>
    <name evidence="2" type="ORF">SAMN04487961_3223</name>
</gene>
<evidence type="ECO:0000313" key="3">
    <source>
        <dbReference type="Proteomes" id="UP000199339"/>
    </source>
</evidence>
<dbReference type="Proteomes" id="UP000199339">
    <property type="component" value="Unassembled WGS sequence"/>
</dbReference>
<dbReference type="OrthoDB" id="5526466at2"/>
<evidence type="ECO:0008006" key="4">
    <source>
        <dbReference type="Google" id="ProtNLM"/>
    </source>
</evidence>
<accession>A0A1I4ZHB5</accession>
<dbReference type="InterPro" id="IPR003795">
    <property type="entry name" value="DUF192"/>
</dbReference>
<dbReference type="PROSITE" id="PS51257">
    <property type="entry name" value="PROKAR_LIPOPROTEIN"/>
    <property type="match status" value="1"/>
</dbReference>
<name>A0A1I4ZHB5_9GAMM</name>
<protein>
    <recommendedName>
        <fullName evidence="4">DUF192 domain-containing protein</fullName>
    </recommendedName>
</protein>
<evidence type="ECO:0000313" key="2">
    <source>
        <dbReference type="EMBL" id="SFN49453.1"/>
    </source>
</evidence>
<dbReference type="PANTHER" id="PTHR37953">
    <property type="entry name" value="UPF0127 PROTEIN MJ1496"/>
    <property type="match status" value="1"/>
</dbReference>
<organism evidence="2 3">
    <name type="scientific">Marinobacter pelagius</name>
    <dbReference type="NCBI Taxonomy" id="379482"/>
    <lineage>
        <taxon>Bacteria</taxon>
        <taxon>Pseudomonadati</taxon>
        <taxon>Pseudomonadota</taxon>
        <taxon>Gammaproteobacteria</taxon>
        <taxon>Pseudomonadales</taxon>
        <taxon>Marinobacteraceae</taxon>
        <taxon>Marinobacter</taxon>
    </lineage>
</organism>
<dbReference type="EMBL" id="FOUR01000009">
    <property type="protein sequence ID" value="SFN49453.1"/>
    <property type="molecule type" value="Genomic_DNA"/>
</dbReference>
<dbReference type="InterPro" id="IPR038695">
    <property type="entry name" value="Saro_0823-like_sf"/>
</dbReference>
<dbReference type="RefSeq" id="WP_092006043.1">
    <property type="nucleotide sequence ID" value="NZ_FOUR01000009.1"/>
</dbReference>
<dbReference type="AlphaFoldDB" id="A0A1I4ZHB5"/>
<keyword evidence="3" id="KW-1185">Reference proteome</keyword>
<evidence type="ECO:0000256" key="1">
    <source>
        <dbReference type="SAM" id="SignalP"/>
    </source>
</evidence>
<feature type="chain" id="PRO_5011521726" description="DUF192 domain-containing protein" evidence="1">
    <location>
        <begin position="24"/>
        <end position="166"/>
    </location>
</feature>
<dbReference type="PANTHER" id="PTHR37953:SF1">
    <property type="entry name" value="UPF0127 PROTEIN MJ1496"/>
    <property type="match status" value="1"/>
</dbReference>
<feature type="signal peptide" evidence="1">
    <location>
        <begin position="1"/>
        <end position="23"/>
    </location>
</feature>
<proteinExistence type="predicted"/>
<dbReference type="Pfam" id="PF02643">
    <property type="entry name" value="DUF192"/>
    <property type="match status" value="1"/>
</dbReference>
<sequence length="166" mass="18131">MVAFRWASLALAFALVTGCGVSATPAQTDLPVTNACFVTDSDSVSVVLEVASTSEQRQVGLMGRTELPTNHGMLFQYEDQREPRNGFWMYRTLIPLDIAFLDREGTIRNIRAMVPCSASQGRSCPIYPAGVPYWSAVEMNAGFYLANGIDVGDRLVLNGDKCPTED</sequence>
<keyword evidence="1" id="KW-0732">Signal</keyword>
<reference evidence="3" key="1">
    <citation type="submission" date="2016-10" db="EMBL/GenBank/DDBJ databases">
        <authorList>
            <person name="Varghese N."/>
            <person name="Submissions S."/>
        </authorList>
    </citation>
    <scope>NUCLEOTIDE SEQUENCE [LARGE SCALE GENOMIC DNA]</scope>
    <source>
        <strain evidence="3">CGMCC 1.6775</strain>
    </source>
</reference>
<dbReference type="Gene3D" id="2.60.120.1140">
    <property type="entry name" value="Protein of unknown function DUF192"/>
    <property type="match status" value="1"/>
</dbReference>